<dbReference type="Gene3D" id="3.20.20.70">
    <property type="entry name" value="Aldolase class I"/>
    <property type="match status" value="1"/>
</dbReference>
<proteinExistence type="predicted"/>
<dbReference type="InterPro" id="IPR001155">
    <property type="entry name" value="OxRdtase_FMN_N"/>
</dbReference>
<gene>
    <name evidence="3" type="ORF">NKR19_g6505</name>
</gene>
<dbReference type="PANTHER" id="PTHR22893">
    <property type="entry name" value="NADH OXIDOREDUCTASE-RELATED"/>
    <property type="match status" value="1"/>
</dbReference>
<dbReference type="PANTHER" id="PTHR22893:SF91">
    <property type="entry name" value="NADPH DEHYDROGENASE 2-RELATED"/>
    <property type="match status" value="1"/>
</dbReference>
<evidence type="ECO:0000256" key="1">
    <source>
        <dbReference type="ARBA" id="ARBA00022630"/>
    </source>
</evidence>
<accession>A0AA38RQR8</accession>
<name>A0AA38RQR8_9PEZI</name>
<evidence type="ECO:0000313" key="3">
    <source>
        <dbReference type="EMBL" id="KAJ9144319.1"/>
    </source>
</evidence>
<sequence>MAQSRLWKPLKIFGVEVKHRFEMPGLSRFRASDDHTATPMEYYGQRSQVAGTLIITEAVAAWKTITDKVHRNGCFIICQVLLVGRAANLETAEAEGIELVSSSAIPYDEAAPVPRALTTDEIERIVHDFATAAENAIRAGFASVVLHGANGYLIDSFTQDVSNTRADAYGGSVENRSRLVYEVMRTVSDASGPQRVGLRLSPWSTFQGIRMRDPVRSFPPW</sequence>
<evidence type="ECO:0000259" key="2">
    <source>
        <dbReference type="Pfam" id="PF00724"/>
    </source>
</evidence>
<dbReference type="SUPFAM" id="SSF51395">
    <property type="entry name" value="FMN-linked oxidoreductases"/>
    <property type="match status" value="1"/>
</dbReference>
<dbReference type="GO" id="GO:0010181">
    <property type="term" value="F:FMN binding"/>
    <property type="evidence" value="ECO:0007669"/>
    <property type="project" value="InterPro"/>
</dbReference>
<dbReference type="Proteomes" id="UP001174691">
    <property type="component" value="Unassembled WGS sequence"/>
</dbReference>
<organism evidence="3 4">
    <name type="scientific">Coniochaeta hoffmannii</name>
    <dbReference type="NCBI Taxonomy" id="91930"/>
    <lineage>
        <taxon>Eukaryota</taxon>
        <taxon>Fungi</taxon>
        <taxon>Dikarya</taxon>
        <taxon>Ascomycota</taxon>
        <taxon>Pezizomycotina</taxon>
        <taxon>Sordariomycetes</taxon>
        <taxon>Sordariomycetidae</taxon>
        <taxon>Coniochaetales</taxon>
        <taxon>Coniochaetaceae</taxon>
        <taxon>Coniochaeta</taxon>
    </lineage>
</organism>
<reference evidence="3" key="1">
    <citation type="submission" date="2022-07" db="EMBL/GenBank/DDBJ databases">
        <title>Fungi with potential for degradation of polypropylene.</title>
        <authorList>
            <person name="Gostincar C."/>
        </authorList>
    </citation>
    <scope>NUCLEOTIDE SEQUENCE</scope>
    <source>
        <strain evidence="3">EXF-13287</strain>
    </source>
</reference>
<keyword evidence="4" id="KW-1185">Reference proteome</keyword>
<dbReference type="GO" id="GO:0003959">
    <property type="term" value="F:NADPH dehydrogenase activity"/>
    <property type="evidence" value="ECO:0007669"/>
    <property type="project" value="TreeGrafter"/>
</dbReference>
<dbReference type="AlphaFoldDB" id="A0AA38RQR8"/>
<comment type="caution">
    <text evidence="3">The sequence shown here is derived from an EMBL/GenBank/DDBJ whole genome shotgun (WGS) entry which is preliminary data.</text>
</comment>
<keyword evidence="1" id="KW-0285">Flavoprotein</keyword>
<feature type="domain" description="NADH:flavin oxidoreductase/NADH oxidase N-terminal" evidence="2">
    <location>
        <begin position="57"/>
        <end position="207"/>
    </location>
</feature>
<dbReference type="InterPro" id="IPR045247">
    <property type="entry name" value="Oye-like"/>
</dbReference>
<evidence type="ECO:0000313" key="4">
    <source>
        <dbReference type="Proteomes" id="UP001174691"/>
    </source>
</evidence>
<dbReference type="Pfam" id="PF00724">
    <property type="entry name" value="Oxidored_FMN"/>
    <property type="match status" value="1"/>
</dbReference>
<dbReference type="EMBL" id="JANBVN010000101">
    <property type="protein sequence ID" value="KAJ9144319.1"/>
    <property type="molecule type" value="Genomic_DNA"/>
</dbReference>
<protein>
    <submittedName>
        <fullName evidence="3">NADPH dehydrogenase</fullName>
    </submittedName>
</protein>
<dbReference type="InterPro" id="IPR013785">
    <property type="entry name" value="Aldolase_TIM"/>
</dbReference>